<feature type="compositionally biased region" description="Low complexity" evidence="8">
    <location>
        <begin position="210"/>
        <end position="221"/>
    </location>
</feature>
<keyword evidence="4 7" id="KW-0256">Endoplasmic reticulum</keyword>
<keyword evidence="3 7" id="KW-0812">Transmembrane</keyword>
<reference evidence="10" key="2">
    <citation type="submission" date="2025-08" db="UniProtKB">
        <authorList>
            <consortium name="RefSeq"/>
        </authorList>
    </citation>
    <scope>IDENTIFICATION</scope>
    <source>
        <strain evidence="10">14028-0561.14</strain>
        <tissue evidence="10">Whole fly</tissue>
    </source>
</reference>
<keyword evidence="9" id="KW-1185">Reference proteome</keyword>
<feature type="transmembrane region" description="Helical" evidence="7">
    <location>
        <begin position="150"/>
        <end position="173"/>
    </location>
</feature>
<evidence type="ECO:0000256" key="8">
    <source>
        <dbReference type="SAM" id="MobiDB-lite"/>
    </source>
</evidence>
<accession>A0ABM3C6K2</accession>
<feature type="transmembrane region" description="Helical" evidence="7">
    <location>
        <begin position="50"/>
        <end position="73"/>
    </location>
</feature>
<keyword evidence="5 7" id="KW-1133">Transmembrane helix</keyword>
<protein>
    <recommendedName>
        <fullName evidence="7">Derlin</fullName>
    </recommendedName>
</protein>
<name>A0ABM3C6K2_DROKI</name>
<feature type="region of interest" description="Disordered" evidence="8">
    <location>
        <begin position="210"/>
        <end position="287"/>
    </location>
</feature>
<evidence type="ECO:0000313" key="9">
    <source>
        <dbReference type="Proteomes" id="UP001652661"/>
    </source>
</evidence>
<feature type="transmembrane region" description="Helical" evidence="7">
    <location>
        <begin position="94"/>
        <end position="114"/>
    </location>
</feature>
<feature type="transmembrane region" description="Helical" evidence="7">
    <location>
        <begin position="12"/>
        <end position="30"/>
    </location>
</feature>
<feature type="compositionally biased region" description="Polar residues" evidence="8">
    <location>
        <begin position="226"/>
        <end position="243"/>
    </location>
</feature>
<evidence type="ECO:0000256" key="2">
    <source>
        <dbReference type="ARBA" id="ARBA00008917"/>
    </source>
</evidence>
<dbReference type="InterPro" id="IPR035952">
    <property type="entry name" value="Rhomboid-like_sf"/>
</dbReference>
<evidence type="ECO:0000313" key="10">
    <source>
        <dbReference type="RefSeq" id="XP_041631967.1"/>
    </source>
</evidence>
<dbReference type="PROSITE" id="PS51257">
    <property type="entry name" value="PROKAR_LIPOPROTEIN"/>
    <property type="match status" value="1"/>
</dbReference>
<dbReference type="InterPro" id="IPR007599">
    <property type="entry name" value="DER1"/>
</dbReference>
<feature type="compositionally biased region" description="Polar residues" evidence="8">
    <location>
        <begin position="268"/>
        <end position="287"/>
    </location>
</feature>
<dbReference type="Pfam" id="PF04511">
    <property type="entry name" value="DER1"/>
    <property type="match status" value="1"/>
</dbReference>
<organism evidence="9 10">
    <name type="scientific">Drosophila kikkawai</name>
    <name type="common">Fruit fly</name>
    <dbReference type="NCBI Taxonomy" id="30033"/>
    <lineage>
        <taxon>Eukaryota</taxon>
        <taxon>Metazoa</taxon>
        <taxon>Ecdysozoa</taxon>
        <taxon>Arthropoda</taxon>
        <taxon>Hexapoda</taxon>
        <taxon>Insecta</taxon>
        <taxon>Pterygota</taxon>
        <taxon>Neoptera</taxon>
        <taxon>Endopterygota</taxon>
        <taxon>Diptera</taxon>
        <taxon>Brachycera</taxon>
        <taxon>Muscomorpha</taxon>
        <taxon>Ephydroidea</taxon>
        <taxon>Drosophilidae</taxon>
        <taxon>Drosophila</taxon>
        <taxon>Sophophora</taxon>
    </lineage>
</organism>
<evidence type="ECO:0000256" key="6">
    <source>
        <dbReference type="ARBA" id="ARBA00023136"/>
    </source>
</evidence>
<gene>
    <name evidence="10" type="primary">LOC108074618</name>
</gene>
<comment type="similarity">
    <text evidence="2 7">Belongs to the derlin family.</text>
</comment>
<dbReference type="Proteomes" id="UP001652661">
    <property type="component" value="Chromosome 2L"/>
</dbReference>
<evidence type="ECO:0000256" key="7">
    <source>
        <dbReference type="RuleBase" id="RU363059"/>
    </source>
</evidence>
<dbReference type="RefSeq" id="XP_041631967.1">
    <property type="nucleotide sequence ID" value="XM_041776033.2"/>
</dbReference>
<evidence type="ECO:0000256" key="5">
    <source>
        <dbReference type="ARBA" id="ARBA00022989"/>
    </source>
</evidence>
<sequence>MITRWYRSLPRLTRYWFTTTVVVSCLVGPLEMLPVEWMKLDWNLVYYHWEWWRCLTSIVAYPINSGMVFRFVLHCHYLLKYSAMLENQFERSPAAYLYLLIIVAVLANVAGFLFKTDNVMKIAVMSVLYIGCRLQPDVTESLFGTRFKALHLPLVLVVLDYFIFFSLQSFYGICIGDIYHSLKFHYPNLLDTPRILKNILPDVHGDFSGAGEPSGSSAAAESDPETFSNSETFSEDFPSNTHNLPDAHDDFSGVDEPSSESGAAAESNPDQGNNPVKQPRLTSRNLH</sequence>
<dbReference type="PANTHER" id="PTHR11009">
    <property type="entry name" value="DER1-LIKE PROTEIN, DERLIN"/>
    <property type="match status" value="1"/>
</dbReference>
<evidence type="ECO:0000256" key="4">
    <source>
        <dbReference type="ARBA" id="ARBA00022824"/>
    </source>
</evidence>
<evidence type="ECO:0000256" key="3">
    <source>
        <dbReference type="ARBA" id="ARBA00022692"/>
    </source>
</evidence>
<dbReference type="SUPFAM" id="SSF144091">
    <property type="entry name" value="Rhomboid-like"/>
    <property type="match status" value="1"/>
</dbReference>
<dbReference type="GeneID" id="108074618"/>
<reference evidence="9" key="1">
    <citation type="submission" date="2025-05" db="UniProtKB">
        <authorList>
            <consortium name="RefSeq"/>
        </authorList>
    </citation>
    <scope>NUCLEOTIDE SEQUENCE [LARGE SCALE GENOMIC DNA]</scope>
    <source>
        <strain evidence="9">14028-0561.14</strain>
    </source>
</reference>
<proteinExistence type="inferred from homology"/>
<comment type="function">
    <text evidence="7">May be involved in the degradation of misfolded endoplasmic reticulum (ER) luminal proteins.</text>
</comment>
<keyword evidence="6 7" id="KW-0472">Membrane</keyword>
<evidence type="ECO:0000256" key="1">
    <source>
        <dbReference type="ARBA" id="ARBA00004477"/>
    </source>
</evidence>
<comment type="subcellular location">
    <subcellularLocation>
        <location evidence="1 7">Endoplasmic reticulum membrane</location>
        <topology evidence="1 7">Multi-pass membrane protein</topology>
    </subcellularLocation>
</comment>